<gene>
    <name evidence="1" type="ORF">EXN75_15345</name>
</gene>
<sequence>MDFKEADYGEIHFANPPYSLPDEFNSFEFFYVISKLPEAKSFGENFEGYETFKKQTKPDDFSKNTTISVWLDFVNEEFLKDEDFRLDVRSSELLASKIALAIGEAANKKLSSGKRVIIHPLSVTISTIQRDKKVSEYGSWHYWRVNSIHAEIKDKTYIDDTCYCYTDKVLGNVLRSEEALLYAIGLLFLQLLTKLKVLPWIFYRPEFGFEWDSVLLRILYDGAISTKNYLIVRSCLSAYNREILKMLHNNTGENDIPPLYGVKCLGLQDLIKELRDSVSILEDNLVSVANEESRQLTEISLY</sequence>
<name>A0A4Y8V224_9BACT</name>
<dbReference type="GeneID" id="302996636"/>
<evidence type="ECO:0000313" key="1">
    <source>
        <dbReference type="EMBL" id="TFH73894.1"/>
    </source>
</evidence>
<comment type="caution">
    <text evidence="1">The sequence shown here is derived from an EMBL/GenBank/DDBJ whole genome shotgun (WGS) entry which is preliminary data.</text>
</comment>
<proteinExistence type="predicted"/>
<reference evidence="1 2" key="1">
    <citation type="submission" date="2019-02" db="EMBL/GenBank/DDBJ databases">
        <title>Draft Genome Sequence of the Prevotella sp. BCRC 81118, Isolated from Human Feces.</title>
        <authorList>
            <person name="Huang C.-H."/>
        </authorList>
    </citation>
    <scope>NUCLEOTIDE SEQUENCE [LARGE SCALE GENOMIC DNA]</scope>
    <source>
        <strain evidence="1 2">BCRC 81118</strain>
    </source>
</reference>
<keyword evidence="2" id="KW-1185">Reference proteome</keyword>
<dbReference type="RefSeq" id="WP_134844482.1">
    <property type="nucleotide sequence ID" value="NZ_SGVY01000063.1"/>
</dbReference>
<protein>
    <submittedName>
        <fullName evidence="1">Uncharacterized protein</fullName>
    </submittedName>
</protein>
<evidence type="ECO:0000313" key="2">
    <source>
        <dbReference type="Proteomes" id="UP000297872"/>
    </source>
</evidence>
<accession>A0A4Y8V224</accession>
<organism evidence="1 2">
    <name type="scientific">Segatella hominis</name>
    <dbReference type="NCBI Taxonomy" id="2518605"/>
    <lineage>
        <taxon>Bacteria</taxon>
        <taxon>Pseudomonadati</taxon>
        <taxon>Bacteroidota</taxon>
        <taxon>Bacteroidia</taxon>
        <taxon>Bacteroidales</taxon>
        <taxon>Prevotellaceae</taxon>
        <taxon>Segatella</taxon>
    </lineage>
</organism>
<dbReference type="Proteomes" id="UP000297872">
    <property type="component" value="Unassembled WGS sequence"/>
</dbReference>
<dbReference type="AlphaFoldDB" id="A0A4Y8V224"/>
<dbReference type="EMBL" id="SGVY01000063">
    <property type="protein sequence ID" value="TFH73894.1"/>
    <property type="molecule type" value="Genomic_DNA"/>
</dbReference>
<dbReference type="OrthoDB" id="9131998at2"/>